<dbReference type="Pfam" id="PF13487">
    <property type="entry name" value="HD_5"/>
    <property type="match status" value="1"/>
</dbReference>
<dbReference type="CDD" id="cd00077">
    <property type="entry name" value="HDc"/>
    <property type="match status" value="1"/>
</dbReference>
<dbReference type="RefSeq" id="WP_047251402.1">
    <property type="nucleotide sequence ID" value="NZ_CP011367.1"/>
</dbReference>
<dbReference type="PATRIC" id="fig|106634.4.peg.1834"/>
<dbReference type="SUPFAM" id="SSF109604">
    <property type="entry name" value="HD-domain/PDEase-like"/>
    <property type="match status" value="1"/>
</dbReference>
<dbReference type="PANTHER" id="PTHR43155">
    <property type="entry name" value="CYCLIC DI-GMP PHOSPHODIESTERASE PA4108-RELATED"/>
    <property type="match status" value="1"/>
</dbReference>
<dbReference type="Gene3D" id="1.10.3210.10">
    <property type="entry name" value="Hypothetical protein af1432"/>
    <property type="match status" value="1"/>
</dbReference>
<dbReference type="GO" id="GO:0008081">
    <property type="term" value="F:phosphoric diester hydrolase activity"/>
    <property type="evidence" value="ECO:0007669"/>
    <property type="project" value="UniProtKB-ARBA"/>
</dbReference>
<dbReference type="OrthoDB" id="9802066at2"/>
<sequence length="413" mass="45713">MLKKIKLEHVVEGMYIRELCGSWMEHPFWRTRFLLDDPKDLATLRKSRIREVWIDTAKGRDLEGAGEAVIQATREAEMQDSLQAACAVEGHQEPVSTAEELQRAVTICRKSRQAMTSIFGEARMGRTVDTELARKVVEEITESVTRNSRALVSLARLKNADDYTYMHSVAVCALMVALARELGLADEAVLAAGEAGLMHDIGKAAMPLEVLNKPGKLTDEEFAVMKRHPEEGRRILQAAEDDLDPITLDVCLHHHEKMDGSGYPEGLTGDQITLYAKMGAVCDVYDAITSNRPYKAGWDPGDSIRRMAEWANGHFDPTVFQAFVKSLGIYPVGSLVRLESGRLAVVVDQSAGSLLKPVVKIFYSTSSGCRIPPRVVDLSAVHNKEAIAGREDPSVWPFADLDELWSGLPADRR</sequence>
<evidence type="ECO:0000259" key="1">
    <source>
        <dbReference type="PROSITE" id="PS51832"/>
    </source>
</evidence>
<evidence type="ECO:0000313" key="3">
    <source>
        <dbReference type="Proteomes" id="UP000064201"/>
    </source>
</evidence>
<dbReference type="InterPro" id="IPR003607">
    <property type="entry name" value="HD/PDEase_dom"/>
</dbReference>
<dbReference type="NCBIfam" id="TIGR00277">
    <property type="entry name" value="HDIG"/>
    <property type="match status" value="1"/>
</dbReference>
<feature type="domain" description="HD-GYP" evidence="1">
    <location>
        <begin position="142"/>
        <end position="339"/>
    </location>
</feature>
<dbReference type="Pfam" id="PF11871">
    <property type="entry name" value="DUF3391"/>
    <property type="match status" value="1"/>
</dbReference>
<protein>
    <submittedName>
        <fullName evidence="2">Phosphodiesterase</fullName>
    </submittedName>
</protein>
<dbReference type="PANTHER" id="PTHR43155:SF2">
    <property type="entry name" value="CYCLIC DI-GMP PHOSPHODIESTERASE PA4108"/>
    <property type="match status" value="1"/>
</dbReference>
<dbReference type="STRING" id="106634.TVD_08975"/>
<dbReference type="InterPro" id="IPR021812">
    <property type="entry name" value="DUF3391"/>
</dbReference>
<evidence type="ECO:0000313" key="2">
    <source>
        <dbReference type="EMBL" id="AKJ95478.1"/>
    </source>
</evidence>
<dbReference type="SMART" id="SM00471">
    <property type="entry name" value="HDc"/>
    <property type="match status" value="1"/>
</dbReference>
<dbReference type="InterPro" id="IPR006675">
    <property type="entry name" value="HDIG_dom"/>
</dbReference>
<dbReference type="AlphaFoldDB" id="A0A0G3G2K6"/>
<proteinExistence type="predicted"/>
<name>A0A0G3G2K6_9GAMM</name>
<organism evidence="2 3">
    <name type="scientific">Thioalkalivibrio versutus</name>
    <dbReference type="NCBI Taxonomy" id="106634"/>
    <lineage>
        <taxon>Bacteria</taxon>
        <taxon>Pseudomonadati</taxon>
        <taxon>Pseudomonadota</taxon>
        <taxon>Gammaproteobacteria</taxon>
        <taxon>Chromatiales</taxon>
        <taxon>Ectothiorhodospiraceae</taxon>
        <taxon>Thioalkalivibrio</taxon>
    </lineage>
</organism>
<dbReference type="PROSITE" id="PS51832">
    <property type="entry name" value="HD_GYP"/>
    <property type="match status" value="1"/>
</dbReference>
<dbReference type="Proteomes" id="UP000064201">
    <property type="component" value="Chromosome"/>
</dbReference>
<reference evidence="2 3" key="1">
    <citation type="submission" date="2015-04" db="EMBL/GenBank/DDBJ databases">
        <title>Complete Sequence for the Genome of the Thioalkalivibrio versutus D301.</title>
        <authorList>
            <person name="Mu T."/>
            <person name="Zhou J."/>
            <person name="Xu X."/>
        </authorList>
    </citation>
    <scope>NUCLEOTIDE SEQUENCE [LARGE SCALE GENOMIC DNA]</scope>
    <source>
        <strain evidence="2 3">D301</strain>
    </source>
</reference>
<dbReference type="EMBL" id="CP011367">
    <property type="protein sequence ID" value="AKJ95478.1"/>
    <property type="molecule type" value="Genomic_DNA"/>
</dbReference>
<dbReference type="KEGG" id="tvr:TVD_08975"/>
<keyword evidence="3" id="KW-1185">Reference proteome</keyword>
<accession>A0A0G3G2K6</accession>
<gene>
    <name evidence="2" type="ORF">TVD_08975</name>
</gene>
<dbReference type="InterPro" id="IPR037522">
    <property type="entry name" value="HD_GYP_dom"/>
</dbReference>